<reference evidence="2 3" key="1">
    <citation type="submission" date="2018-05" db="EMBL/GenBank/DDBJ databases">
        <title>Genome sequencing and assembly of the regulated plant pathogen Lachnellula willkommii and related sister species for the development of diagnostic species identification markers.</title>
        <authorList>
            <person name="Giroux E."/>
            <person name="Bilodeau G."/>
        </authorList>
    </citation>
    <scope>NUCLEOTIDE SEQUENCE [LARGE SCALE GENOMIC DNA]</scope>
    <source>
        <strain evidence="2 3">CBS 160.35</strain>
    </source>
</reference>
<comment type="caution">
    <text evidence="2">The sequence shown here is derived from an EMBL/GenBank/DDBJ whole genome shotgun (WGS) entry which is preliminary data.</text>
</comment>
<feature type="transmembrane region" description="Helical" evidence="1">
    <location>
        <begin position="133"/>
        <end position="157"/>
    </location>
</feature>
<evidence type="ECO:0000313" key="2">
    <source>
        <dbReference type="EMBL" id="TVY48585.1"/>
    </source>
</evidence>
<gene>
    <name evidence="2" type="ORF">LOCC1_G002651</name>
</gene>
<protein>
    <recommendedName>
        <fullName evidence="4">MARVEL domain-containing protein</fullName>
    </recommendedName>
</protein>
<accession>A0A8H8UHC1</accession>
<keyword evidence="1" id="KW-1133">Transmembrane helix</keyword>
<keyword evidence="1" id="KW-0812">Transmembrane</keyword>
<keyword evidence="1" id="KW-0472">Membrane</keyword>
<dbReference type="Proteomes" id="UP000443090">
    <property type="component" value="Unassembled WGS sequence"/>
</dbReference>
<feature type="transmembrane region" description="Helical" evidence="1">
    <location>
        <begin position="88"/>
        <end position="113"/>
    </location>
</feature>
<evidence type="ECO:0008006" key="4">
    <source>
        <dbReference type="Google" id="ProtNLM"/>
    </source>
</evidence>
<proteinExistence type="predicted"/>
<evidence type="ECO:0000313" key="3">
    <source>
        <dbReference type="Proteomes" id="UP000443090"/>
    </source>
</evidence>
<dbReference type="PANTHER" id="PTHR42069">
    <property type="entry name" value="HYPHAL ANASTAMOSIS-8 PROTEIN"/>
    <property type="match status" value="1"/>
</dbReference>
<dbReference type="EMBL" id="QGMI01000042">
    <property type="protein sequence ID" value="TVY48585.1"/>
    <property type="molecule type" value="Genomic_DNA"/>
</dbReference>
<keyword evidence="3" id="KW-1185">Reference proteome</keyword>
<name>A0A8H8UHC1_9HELO</name>
<sequence length="272" mass="29859">MNEGRQPNVVVPVPSAYPRQLSYGLSKITSHNPLIYDANAESNRESIRPGVAEVDSVQVDSDDENDVAKTSTGTKRSSLLIFLKDSRIYVRVLAIVIMIISLSLILTAVVQFAQAKKKTGHPLDAVPKPSGITDYPCIVFSGVAAMNLVLSISLFVLSCVSSKFNKSVNAFNAAFAILSAIGFATSMGACFFLNKQTKLRNDLWKWSCDNHKAGVVTDALDFQLVCHVVNYGWKFGLVQASLELLTFIISVAAFIILKYSYFVRYGRTGRIF</sequence>
<organism evidence="2 3">
    <name type="scientific">Lachnellula occidentalis</name>
    <dbReference type="NCBI Taxonomy" id="215460"/>
    <lineage>
        <taxon>Eukaryota</taxon>
        <taxon>Fungi</taxon>
        <taxon>Dikarya</taxon>
        <taxon>Ascomycota</taxon>
        <taxon>Pezizomycotina</taxon>
        <taxon>Leotiomycetes</taxon>
        <taxon>Helotiales</taxon>
        <taxon>Lachnaceae</taxon>
        <taxon>Lachnellula</taxon>
    </lineage>
</organism>
<dbReference type="PANTHER" id="PTHR42069:SF1">
    <property type="entry name" value="MARVEL DOMAIN-CONTAINING PROTEIN"/>
    <property type="match status" value="1"/>
</dbReference>
<evidence type="ECO:0000256" key="1">
    <source>
        <dbReference type="SAM" id="Phobius"/>
    </source>
</evidence>
<dbReference type="OrthoDB" id="3511277at2759"/>
<feature type="transmembrane region" description="Helical" evidence="1">
    <location>
        <begin position="169"/>
        <end position="194"/>
    </location>
</feature>
<dbReference type="AlphaFoldDB" id="A0A8H8UHC1"/>
<feature type="transmembrane region" description="Helical" evidence="1">
    <location>
        <begin position="244"/>
        <end position="263"/>
    </location>
</feature>